<keyword evidence="3 4" id="KW-0408">Iron</keyword>
<dbReference type="InterPro" id="IPR000898">
    <property type="entry name" value="Indolamine_dOase"/>
</dbReference>
<gene>
    <name evidence="6" type="ORF">SCHCODRAFT_113210</name>
</gene>
<dbReference type="GO" id="GO:0005737">
    <property type="term" value="C:cytoplasm"/>
    <property type="evidence" value="ECO:0007669"/>
    <property type="project" value="TreeGrafter"/>
</dbReference>
<dbReference type="GO" id="GO:0033754">
    <property type="term" value="F:indoleamine 2,3-dioxygenase activity"/>
    <property type="evidence" value="ECO:0007669"/>
    <property type="project" value="TreeGrafter"/>
</dbReference>
<dbReference type="InParanoid" id="D8QH64"/>
<dbReference type="STRING" id="578458.D8QH64"/>
<dbReference type="InterPro" id="IPR037217">
    <property type="entry name" value="Trp/Indoleamine_2_3_dOase-like"/>
</dbReference>
<feature type="region of interest" description="Disordered" evidence="5">
    <location>
        <begin position="1"/>
        <end position="22"/>
    </location>
</feature>
<keyword evidence="2 4" id="KW-0479">Metal-binding</keyword>
<dbReference type="HOGENOM" id="CLU_010089_2_0_1"/>
<dbReference type="GO" id="GO:0034354">
    <property type="term" value="P:'de novo' NAD+ biosynthetic process from L-tryptophan"/>
    <property type="evidence" value="ECO:0007669"/>
    <property type="project" value="TreeGrafter"/>
</dbReference>
<name>D8QH64_SCHCM</name>
<keyword evidence="7" id="KW-1185">Reference proteome</keyword>
<dbReference type="VEuPathDB" id="FungiDB:SCHCODRAFT_02640585"/>
<dbReference type="Proteomes" id="UP000007431">
    <property type="component" value="Unassembled WGS sequence"/>
</dbReference>
<accession>D8QH64</accession>
<evidence type="ECO:0000256" key="2">
    <source>
        <dbReference type="ARBA" id="ARBA00022723"/>
    </source>
</evidence>
<dbReference type="Gene3D" id="1.20.58.480">
    <property type="match status" value="1"/>
</dbReference>
<proteinExistence type="inferred from homology"/>
<dbReference type="SUPFAM" id="SSF140959">
    <property type="entry name" value="Indolic compounds 2,3-dioxygenase-like"/>
    <property type="match status" value="1"/>
</dbReference>
<evidence type="ECO:0000313" key="7">
    <source>
        <dbReference type="Proteomes" id="UP000007431"/>
    </source>
</evidence>
<dbReference type="PANTHER" id="PTHR28657:SF5">
    <property type="entry name" value="INDOLEAMINE 2,3-DIOXYGENASE"/>
    <property type="match status" value="1"/>
</dbReference>
<protein>
    <recommendedName>
        <fullName evidence="8">Indoleamine 2,3-dioxygenase</fullName>
    </recommendedName>
</protein>
<evidence type="ECO:0000256" key="3">
    <source>
        <dbReference type="ARBA" id="ARBA00023004"/>
    </source>
</evidence>
<dbReference type="GO" id="GO:0020037">
    <property type="term" value="F:heme binding"/>
    <property type="evidence" value="ECO:0007669"/>
    <property type="project" value="InterPro"/>
</dbReference>
<keyword evidence="4" id="KW-0349">Heme</keyword>
<dbReference type="eggNOG" id="ENOG502QV6W">
    <property type="taxonomic scope" value="Eukaryota"/>
</dbReference>
<reference evidence="6 7" key="1">
    <citation type="journal article" date="2010" name="Nat. Biotechnol.">
        <title>Genome sequence of the model mushroom Schizophyllum commune.</title>
        <authorList>
            <person name="Ohm R.A."/>
            <person name="de Jong J.F."/>
            <person name="Lugones L.G."/>
            <person name="Aerts A."/>
            <person name="Kothe E."/>
            <person name="Stajich J.E."/>
            <person name="de Vries R.P."/>
            <person name="Record E."/>
            <person name="Levasseur A."/>
            <person name="Baker S.E."/>
            <person name="Bartholomew K.A."/>
            <person name="Coutinho P.M."/>
            <person name="Erdmann S."/>
            <person name="Fowler T.J."/>
            <person name="Gathman A.C."/>
            <person name="Lombard V."/>
            <person name="Henrissat B."/>
            <person name="Knabe N."/>
            <person name="Kuees U."/>
            <person name="Lilly W.W."/>
            <person name="Lindquist E."/>
            <person name="Lucas S."/>
            <person name="Magnuson J.K."/>
            <person name="Piumi F."/>
            <person name="Raudaskoski M."/>
            <person name="Salamov A."/>
            <person name="Schmutz J."/>
            <person name="Schwarze F.W.M.R."/>
            <person name="vanKuyk P.A."/>
            <person name="Horton J.S."/>
            <person name="Grigoriev I.V."/>
            <person name="Woesten H.A.B."/>
        </authorList>
    </citation>
    <scope>NUCLEOTIDE SEQUENCE [LARGE SCALE GENOMIC DNA]</scope>
    <source>
        <strain evidence="7">H4-8 / FGSC 9210</strain>
    </source>
</reference>
<dbReference type="AlphaFoldDB" id="D8QH64"/>
<dbReference type="GO" id="GO:0046872">
    <property type="term" value="F:metal ion binding"/>
    <property type="evidence" value="ECO:0007669"/>
    <property type="project" value="UniProtKB-KW"/>
</dbReference>
<evidence type="ECO:0000313" key="6">
    <source>
        <dbReference type="EMBL" id="EFI92616.1"/>
    </source>
</evidence>
<dbReference type="GO" id="GO:0019441">
    <property type="term" value="P:L-tryptophan catabolic process to kynurenine"/>
    <property type="evidence" value="ECO:0007669"/>
    <property type="project" value="InterPro"/>
</dbReference>
<dbReference type="Pfam" id="PF01231">
    <property type="entry name" value="IDO"/>
    <property type="match status" value="1"/>
</dbReference>
<evidence type="ECO:0008006" key="8">
    <source>
        <dbReference type="Google" id="ProtNLM"/>
    </source>
</evidence>
<evidence type="ECO:0000256" key="4">
    <source>
        <dbReference type="PIRSR" id="PIRSR600898-1"/>
    </source>
</evidence>
<feature type="binding site" description="proximal binding residue" evidence="4">
    <location>
        <position position="463"/>
    </location>
    <ligand>
        <name>heme b</name>
        <dbReference type="ChEBI" id="CHEBI:60344"/>
    </ligand>
    <ligandPart>
        <name>Fe</name>
        <dbReference type="ChEBI" id="CHEBI:18248"/>
    </ligandPart>
</feature>
<evidence type="ECO:0000256" key="1">
    <source>
        <dbReference type="ARBA" id="ARBA00007119"/>
    </source>
</evidence>
<dbReference type="EMBL" id="GL377312">
    <property type="protein sequence ID" value="EFI92616.1"/>
    <property type="molecule type" value="Genomic_DNA"/>
</dbReference>
<sequence>MNEKHNGPVSAEPITAPDAPDALPYIKRRQEATPPRNKVGFWKFGELLPPTQLVFIFPFTLSIALPMEYLTYFPYHVCSQLWATMSALTGYGQPCFAPRDLPEFDIDGETGFVPPRPLPRLQGDYQIWEDTLREAAGRVSLGCDESDEAISRRAYSKSWRQKVDSWPVLDTSDFGLKEQQRAHYVLAFILHYYAHSIPDDDMDKCSPIHIPKSLSKPLVAVSRALRIAPVLTYADTIIWNLELINPDGPTTPDNLQNETLFSETEDESAFYMSQVNCELRGAELLTCMQELSQMTKEDAKNPDNLPCVSCMLTRLKLVIEDLDKLIKSVRPLCDPHLFYWKIRPWFIGSTKEHPWIFDGEEPGSDLLGPSGGQSTLMHAIDVWLDVDHMLRYKRVPEPCEANKRADLGFMRRMWRYMPGVHRDFLEYLEAAPVRLRNLAQEVPALLEPYDAAVMAMKRLRDAHIGIAVLYVVSAAKELPPGCPLSMMAKAMEAKGPEGKSKGTGGSEVSTLLKAGRDATRRTMLKDNCN</sequence>
<dbReference type="OMA" id="SNKIMEP"/>
<organism evidence="7">
    <name type="scientific">Schizophyllum commune (strain H4-8 / FGSC 9210)</name>
    <name type="common">Split gill fungus</name>
    <dbReference type="NCBI Taxonomy" id="578458"/>
    <lineage>
        <taxon>Eukaryota</taxon>
        <taxon>Fungi</taxon>
        <taxon>Dikarya</taxon>
        <taxon>Basidiomycota</taxon>
        <taxon>Agaricomycotina</taxon>
        <taxon>Agaricomycetes</taxon>
        <taxon>Agaricomycetidae</taxon>
        <taxon>Agaricales</taxon>
        <taxon>Schizophyllaceae</taxon>
        <taxon>Schizophyllum</taxon>
    </lineage>
</organism>
<dbReference type="PANTHER" id="PTHR28657">
    <property type="entry name" value="INDOLEAMINE 2,3-DIOXYGENASE"/>
    <property type="match status" value="1"/>
</dbReference>
<feature type="non-terminal residue" evidence="6">
    <location>
        <position position="529"/>
    </location>
</feature>
<comment type="similarity">
    <text evidence="1">Belongs to the indoleamine 2,3-dioxygenase family.</text>
</comment>
<evidence type="ECO:0000256" key="5">
    <source>
        <dbReference type="SAM" id="MobiDB-lite"/>
    </source>
</evidence>